<accession>A0A6J4H202</accession>
<organism evidence="1">
    <name type="scientific">uncultured Chloroflexia bacterium</name>
    <dbReference type="NCBI Taxonomy" id="1672391"/>
    <lineage>
        <taxon>Bacteria</taxon>
        <taxon>Bacillati</taxon>
        <taxon>Chloroflexota</taxon>
        <taxon>Chloroflexia</taxon>
        <taxon>environmental samples</taxon>
    </lineage>
</organism>
<dbReference type="AlphaFoldDB" id="A0A6J4H202"/>
<name>A0A6J4H202_9CHLR</name>
<evidence type="ECO:0000313" key="1">
    <source>
        <dbReference type="EMBL" id="CAA9212727.1"/>
    </source>
</evidence>
<reference evidence="1" key="1">
    <citation type="submission" date="2020-02" db="EMBL/GenBank/DDBJ databases">
        <authorList>
            <person name="Meier V. D."/>
        </authorList>
    </citation>
    <scope>NUCLEOTIDE SEQUENCE</scope>
    <source>
        <strain evidence="1">AVDCRST_MAG93</strain>
    </source>
</reference>
<dbReference type="EMBL" id="CADCTR010000031">
    <property type="protein sequence ID" value="CAA9212727.1"/>
    <property type="molecule type" value="Genomic_DNA"/>
</dbReference>
<gene>
    <name evidence="1" type="ORF">AVDCRST_MAG93-94</name>
</gene>
<protein>
    <submittedName>
        <fullName evidence="1">Uncharacterized protein</fullName>
    </submittedName>
</protein>
<proteinExistence type="predicted"/>
<sequence length="53" mass="6084">MESTAALGERVLSELLQVHAHGMISTFEALYLKYMLRCWRHGVVEHPGGWSWV</sequence>